<dbReference type="InterPro" id="IPR015424">
    <property type="entry name" value="PyrdxlP-dep_Trfase"/>
</dbReference>
<dbReference type="EMBL" id="SEKV01000231">
    <property type="protein sequence ID" value="TFY60918.1"/>
    <property type="molecule type" value="Genomic_DNA"/>
</dbReference>
<protein>
    <recommendedName>
        <fullName evidence="2">Aminotransferase class V domain-containing protein</fullName>
    </recommendedName>
</protein>
<dbReference type="PANTHER" id="PTHR43092:SF2">
    <property type="entry name" value="HERCYNYLCYSTEINE SULFOXIDE LYASE"/>
    <property type="match status" value="1"/>
</dbReference>
<sequence length="415" mass="46653">MDGSDYQGEQCPQFGRAMHPYFGLDPGFANLNHGALGSVPRPVARAYERLSEQVEANPDRFMWFEYWPKLDEVRASVAKLIGASPDECVFVPNVSHGVNTVLRNFAWNKGDFIMITNCSFDTISGAAHNISDMPPHPTVSEFPLHFPESYSSMLSRFRDHLRSLKVKQAQSDGDASKKIVVIMDSVPCAPAVLMPWKEMIQICKEEGAWSLVDAAHSIGQEIGLDVTKAAPDFWISSCCKWLYAKRPCAVLYVPKRAGDLGHAHAADYQVRYVCDVVERYIASPVLVALSFRAFLGGEEKINAYCHQLALAGGRRMAEILGTSMMYSAEDEEGYNLNMANVELPIPSTIHLSLELMHTFQDKLINEHNTYSTQFYHNNKWWTRPSAKVFNEIEDFERLGRALVVVCKEITDKFGK</sequence>
<dbReference type="Gene3D" id="3.40.640.10">
    <property type="entry name" value="Type I PLP-dependent aspartate aminotransferase-like (Major domain)"/>
    <property type="match status" value="1"/>
</dbReference>
<evidence type="ECO:0000256" key="1">
    <source>
        <dbReference type="ARBA" id="ARBA00022898"/>
    </source>
</evidence>
<dbReference type="InterPro" id="IPR015421">
    <property type="entry name" value="PyrdxlP-dep_Trfase_major"/>
</dbReference>
<comment type="caution">
    <text evidence="3">The sequence shown here is derived from an EMBL/GenBank/DDBJ whole genome shotgun (WGS) entry which is preliminary data.</text>
</comment>
<dbReference type="Pfam" id="PF00266">
    <property type="entry name" value="Aminotran_5"/>
    <property type="match status" value="2"/>
</dbReference>
<feature type="domain" description="Aminotransferase class V" evidence="2">
    <location>
        <begin position="39"/>
        <end position="121"/>
    </location>
</feature>
<dbReference type="STRING" id="34475.A0A4Y9YGC9"/>
<dbReference type="Proteomes" id="UP000298390">
    <property type="component" value="Unassembled WGS sequence"/>
</dbReference>
<organism evidence="3 4">
    <name type="scientific">Rhodofomes roseus</name>
    <dbReference type="NCBI Taxonomy" id="34475"/>
    <lineage>
        <taxon>Eukaryota</taxon>
        <taxon>Fungi</taxon>
        <taxon>Dikarya</taxon>
        <taxon>Basidiomycota</taxon>
        <taxon>Agaricomycotina</taxon>
        <taxon>Agaricomycetes</taxon>
        <taxon>Polyporales</taxon>
        <taxon>Rhodofomes</taxon>
    </lineage>
</organism>
<proteinExistence type="predicted"/>
<evidence type="ECO:0000313" key="3">
    <source>
        <dbReference type="EMBL" id="TFY60918.1"/>
    </source>
</evidence>
<evidence type="ECO:0000259" key="2">
    <source>
        <dbReference type="Pfam" id="PF00266"/>
    </source>
</evidence>
<name>A0A4Y9YGC9_9APHY</name>
<dbReference type="PANTHER" id="PTHR43092">
    <property type="entry name" value="L-CYSTEINE DESULFHYDRASE"/>
    <property type="match status" value="1"/>
</dbReference>
<evidence type="ECO:0000313" key="4">
    <source>
        <dbReference type="Proteomes" id="UP000298390"/>
    </source>
</evidence>
<accession>A0A4Y9YGC9</accession>
<gene>
    <name evidence="3" type="ORF">EVJ58_g4845</name>
</gene>
<dbReference type="InterPro" id="IPR000192">
    <property type="entry name" value="Aminotrans_V_dom"/>
</dbReference>
<dbReference type="SUPFAM" id="SSF53383">
    <property type="entry name" value="PLP-dependent transferases"/>
    <property type="match status" value="1"/>
</dbReference>
<dbReference type="AlphaFoldDB" id="A0A4Y9YGC9"/>
<reference evidence="3 4" key="1">
    <citation type="submission" date="2019-01" db="EMBL/GenBank/DDBJ databases">
        <title>Genome sequencing of the rare red list fungi Fomitopsis rosea.</title>
        <authorList>
            <person name="Buettner E."/>
            <person name="Kellner H."/>
        </authorList>
    </citation>
    <scope>NUCLEOTIDE SEQUENCE [LARGE SCALE GENOMIC DNA]</scope>
    <source>
        <strain evidence="3 4">DSM 105464</strain>
    </source>
</reference>
<keyword evidence="1" id="KW-0663">Pyridoxal phosphate</keyword>
<feature type="domain" description="Aminotransferase class V" evidence="2">
    <location>
        <begin position="178"/>
        <end position="257"/>
    </location>
</feature>
<dbReference type="InterPro" id="IPR015422">
    <property type="entry name" value="PyrdxlP-dep_Trfase_small"/>
</dbReference>
<dbReference type="Gene3D" id="3.90.1150.10">
    <property type="entry name" value="Aspartate Aminotransferase, domain 1"/>
    <property type="match status" value="1"/>
</dbReference>